<dbReference type="EMBL" id="SMBZ01000003">
    <property type="protein sequence ID" value="TCV19903.1"/>
    <property type="molecule type" value="Genomic_DNA"/>
</dbReference>
<organism evidence="1 2">
    <name type="scientific">Sphingobacterium alimentarium</name>
    <dbReference type="NCBI Taxonomy" id="797292"/>
    <lineage>
        <taxon>Bacteria</taxon>
        <taxon>Pseudomonadati</taxon>
        <taxon>Bacteroidota</taxon>
        <taxon>Sphingobacteriia</taxon>
        <taxon>Sphingobacteriales</taxon>
        <taxon>Sphingobacteriaceae</taxon>
        <taxon>Sphingobacterium</taxon>
    </lineage>
</organism>
<evidence type="ECO:0000313" key="1">
    <source>
        <dbReference type="EMBL" id="TCV19903.1"/>
    </source>
</evidence>
<proteinExistence type="predicted"/>
<reference evidence="1 2" key="1">
    <citation type="submission" date="2019-03" db="EMBL/GenBank/DDBJ databases">
        <title>Genomic Encyclopedia of Type Strains, Phase IV (KMG-IV): sequencing the most valuable type-strain genomes for metagenomic binning, comparative biology and taxonomic classification.</title>
        <authorList>
            <person name="Goeker M."/>
        </authorList>
    </citation>
    <scope>NUCLEOTIDE SEQUENCE [LARGE SCALE GENOMIC DNA]</scope>
    <source>
        <strain evidence="1 2">DSM 22362</strain>
    </source>
</reference>
<dbReference type="AlphaFoldDB" id="A0A4R3W0V5"/>
<accession>A0A4R3W0V5</accession>
<keyword evidence="2" id="KW-1185">Reference proteome</keyword>
<dbReference type="Proteomes" id="UP000295197">
    <property type="component" value="Unassembled WGS sequence"/>
</dbReference>
<protein>
    <submittedName>
        <fullName evidence="1">Uncharacterized protein</fullName>
    </submittedName>
</protein>
<gene>
    <name evidence="1" type="ORF">EDC17_10031</name>
</gene>
<name>A0A4R3W0V5_9SPHI</name>
<sequence>MISSFCFYGGVGLLDMTLTRAIYTEVIVG</sequence>
<comment type="caution">
    <text evidence="1">The sequence shown here is derived from an EMBL/GenBank/DDBJ whole genome shotgun (WGS) entry which is preliminary data.</text>
</comment>
<evidence type="ECO:0000313" key="2">
    <source>
        <dbReference type="Proteomes" id="UP000295197"/>
    </source>
</evidence>